<sequence length="1216" mass="136638">MPSQTQTQVKLDFPEKLIQSGKKENTDALLKRIKTLHQRLAALEQDNVDVRSLDPIRKPLIHQTILHHKDRGVKIYAACCLADVLRLYAPDAPYTGDELRDIFQFFLAQLENLRAPRITDVAYYSEYCYLLESLATIKSVVLACDVPDGDVLVARFFQDFMDIIRPDMSKNLIRYMVDILVVLIEESASIPSGVMDCIIEQFTKPSTSSSSFQLIVEVCNRASDKLYRPVYAHFAEIQTSHGRNPDSNDLKILTESHILLLNIYSHCPALLLNVIPLLEENLKVADEIPLRQLSTKTLGTMFGERPVVGAGVADVAKAYPAAWRAWLGRRVDKALVVRLAWVEAARGVLAKNPELRKEMEEALVDRIQDADERVRAAICKVIGSLDFETALHHLDAVSLKAVGARMSDKKASVRQEAAAGLSKLWSLGYNEIESNNAHAIRQLGWVPDEMLRCLLRKDAPPDLRNQITTIFRQVILPLPAKADDEQAWVDRLLLVASRLLNDESDESFVALERLTGLRGYAKGASPYRTFIVSCEEYNGGVVDSAKELVKARLAFVTRAIASFFADADKARKDIEAFAAANEARLYKLFKTCADPQTNLRDLIKARNEFLRKLEQSHTDILETFTFIIDDASFNIINKTAIPLVLKAAQRPPAGRQGEAIAAASFRILKLIAKECAPMYRDYVQQLVIVMNEKKNDRLCETALRALSAICKVEPESAPQDRKVAERAMKLALEGTVKQAKLAARFLANSKHKDLCVDLIKDLVEQSKESEDDHILSHLRALAELALSAPSAFEQESEEIIRFVIDDIMAKPSPSTDDTTEDAWTDEENLNIHDRAKLIGMKICAHRCLGYAREADAAVIFRPTLQMLVSILKHEGAVNENTMEGGYARTHMRLRATLCLLKLAKVRVFDKAMTEYFQEITYTIQDPVFQVRNRFLHKLLEVLPAQRLLPRWNVLPALSAKDPEAENILLVGKSSYSERIDRVEMPLARLMLLLSHHPDFTWDPENMKDIATFIALYLDCIATRDNVSLLYLIAGKIKTVRDSLLEAPEDNENLYKLSELTQIIIRNRAQVHSWSITSYPGKIKLPRDIFHNLTDPAAVNRNLTRKYLDDETDTWAKNLGKKAVNTAGPSRKFRDSSSTTPTKKRVRKTKPAARKKAKRTDEDEDDPSESDDDDEAEGESSALSAPPSEDEVEDGVEGRGGKRGAKVSYLTAICEFS</sequence>
<dbReference type="STRING" id="5217.A0A4Q1BE92"/>
<dbReference type="InterPro" id="IPR011989">
    <property type="entry name" value="ARM-like"/>
</dbReference>
<dbReference type="Proteomes" id="UP000289152">
    <property type="component" value="Unassembled WGS sequence"/>
</dbReference>
<dbReference type="GO" id="GO:0000785">
    <property type="term" value="C:chromatin"/>
    <property type="evidence" value="ECO:0007669"/>
    <property type="project" value="TreeGrafter"/>
</dbReference>
<dbReference type="FunCoup" id="A0A4Q1BE92">
    <property type="interactions" value="493"/>
</dbReference>
<comment type="caution">
    <text evidence="7">The sequence shown here is derived from an EMBL/GenBank/DDBJ whole genome shotgun (WGS) entry which is preliminary data.</text>
</comment>
<dbReference type="Pfam" id="PF20168">
    <property type="entry name" value="PDS5"/>
    <property type="match status" value="1"/>
</dbReference>
<evidence type="ECO:0000256" key="5">
    <source>
        <dbReference type="ARBA" id="ARBA00023306"/>
    </source>
</evidence>
<gene>
    <name evidence="7" type="ORF">M231_07377</name>
</gene>
<feature type="compositionally biased region" description="Acidic residues" evidence="6">
    <location>
        <begin position="1161"/>
        <end position="1177"/>
    </location>
</feature>
<evidence type="ECO:0008006" key="9">
    <source>
        <dbReference type="Google" id="ProtNLM"/>
    </source>
</evidence>
<keyword evidence="3" id="KW-0498">Mitosis</keyword>
<evidence type="ECO:0000313" key="8">
    <source>
        <dbReference type="Proteomes" id="UP000289152"/>
    </source>
</evidence>
<dbReference type="GO" id="GO:0007064">
    <property type="term" value="P:mitotic sister chromatid cohesion"/>
    <property type="evidence" value="ECO:0007669"/>
    <property type="project" value="InterPro"/>
</dbReference>
<reference evidence="7 8" key="1">
    <citation type="submission" date="2016-06" db="EMBL/GenBank/DDBJ databases">
        <title>Evolution of pathogenesis and genome organization in the Tremellales.</title>
        <authorList>
            <person name="Cuomo C."/>
            <person name="Litvintseva A."/>
            <person name="Heitman J."/>
            <person name="Chen Y."/>
            <person name="Sun S."/>
            <person name="Springer D."/>
            <person name="Dromer F."/>
            <person name="Young S."/>
            <person name="Zeng Q."/>
            <person name="Chapman S."/>
            <person name="Gujja S."/>
            <person name="Saif S."/>
            <person name="Birren B."/>
        </authorList>
    </citation>
    <scope>NUCLEOTIDE SEQUENCE [LARGE SCALE GENOMIC DNA]</scope>
    <source>
        <strain evidence="7 8">ATCC 28783</strain>
    </source>
</reference>
<evidence type="ECO:0000256" key="4">
    <source>
        <dbReference type="ARBA" id="ARBA00023242"/>
    </source>
</evidence>
<evidence type="ECO:0000313" key="7">
    <source>
        <dbReference type="EMBL" id="RXK35355.1"/>
    </source>
</evidence>
<dbReference type="Gene3D" id="1.25.10.10">
    <property type="entry name" value="Leucine-rich Repeat Variant"/>
    <property type="match status" value="1"/>
</dbReference>
<feature type="region of interest" description="Disordered" evidence="6">
    <location>
        <begin position="1119"/>
        <end position="1203"/>
    </location>
</feature>
<feature type="compositionally biased region" description="Basic residues" evidence="6">
    <location>
        <begin position="1141"/>
        <end position="1157"/>
    </location>
</feature>
<name>A0A4Q1BE92_TREME</name>
<dbReference type="EMBL" id="SDIL01000141">
    <property type="protein sequence ID" value="RXK35355.1"/>
    <property type="molecule type" value="Genomic_DNA"/>
</dbReference>
<protein>
    <recommendedName>
        <fullName evidence="9">Sister chromatid cohesion protein PDS5</fullName>
    </recommendedName>
</protein>
<keyword evidence="5" id="KW-0131">Cell cycle</keyword>
<dbReference type="InterPro" id="IPR016024">
    <property type="entry name" value="ARM-type_fold"/>
</dbReference>
<organism evidence="7 8">
    <name type="scientific">Tremella mesenterica</name>
    <name type="common">Jelly fungus</name>
    <dbReference type="NCBI Taxonomy" id="5217"/>
    <lineage>
        <taxon>Eukaryota</taxon>
        <taxon>Fungi</taxon>
        <taxon>Dikarya</taxon>
        <taxon>Basidiomycota</taxon>
        <taxon>Agaricomycotina</taxon>
        <taxon>Tremellomycetes</taxon>
        <taxon>Tremellales</taxon>
        <taxon>Tremellaceae</taxon>
        <taxon>Tremella</taxon>
    </lineage>
</organism>
<dbReference type="GO" id="GO:0051301">
    <property type="term" value="P:cell division"/>
    <property type="evidence" value="ECO:0007669"/>
    <property type="project" value="UniProtKB-KW"/>
</dbReference>
<dbReference type="GO" id="GO:0006281">
    <property type="term" value="P:DNA repair"/>
    <property type="evidence" value="ECO:0007669"/>
    <property type="project" value="TreeGrafter"/>
</dbReference>
<evidence type="ECO:0000256" key="3">
    <source>
        <dbReference type="ARBA" id="ARBA00022776"/>
    </source>
</evidence>
<evidence type="ECO:0000256" key="6">
    <source>
        <dbReference type="SAM" id="MobiDB-lite"/>
    </source>
</evidence>
<dbReference type="GO" id="GO:0005634">
    <property type="term" value="C:nucleus"/>
    <property type="evidence" value="ECO:0007669"/>
    <property type="project" value="UniProtKB-SubCell"/>
</dbReference>
<evidence type="ECO:0000256" key="1">
    <source>
        <dbReference type="ARBA" id="ARBA00004123"/>
    </source>
</evidence>
<proteinExistence type="predicted"/>
<dbReference type="InParanoid" id="A0A4Q1BE92"/>
<dbReference type="PANTHER" id="PTHR12663">
    <property type="entry name" value="ANDROGEN INDUCED INHIBITOR OF PROLIFERATION AS3 / PDS5-RELATED"/>
    <property type="match status" value="1"/>
</dbReference>
<dbReference type="PANTHER" id="PTHR12663:SF0">
    <property type="entry name" value="PRECOCIOUS DISSOCIATION OF SISTERS 5, ISOFORM A"/>
    <property type="match status" value="1"/>
</dbReference>
<keyword evidence="4" id="KW-0539">Nucleus</keyword>
<dbReference type="CDD" id="cd19953">
    <property type="entry name" value="PDS5"/>
    <property type="match status" value="1"/>
</dbReference>
<keyword evidence="8" id="KW-1185">Reference proteome</keyword>
<dbReference type="InterPro" id="IPR039776">
    <property type="entry name" value="Pds5"/>
</dbReference>
<evidence type="ECO:0000256" key="2">
    <source>
        <dbReference type="ARBA" id="ARBA00022618"/>
    </source>
</evidence>
<accession>A0A4Q1BE92</accession>
<dbReference type="AlphaFoldDB" id="A0A4Q1BE92"/>
<dbReference type="OrthoDB" id="200660at2759"/>
<dbReference type="SUPFAM" id="SSF48371">
    <property type="entry name" value="ARM repeat"/>
    <property type="match status" value="1"/>
</dbReference>
<dbReference type="VEuPathDB" id="FungiDB:TREMEDRAFT_67653"/>
<comment type="subcellular location">
    <subcellularLocation>
        <location evidence="1">Nucleus</location>
    </subcellularLocation>
</comment>
<keyword evidence="2" id="KW-0132">Cell division</keyword>